<evidence type="ECO:0000313" key="1">
    <source>
        <dbReference type="EMBL" id="PQP97545.1"/>
    </source>
</evidence>
<dbReference type="EMBL" id="PJQY01001973">
    <property type="protein sequence ID" value="PQP97545.1"/>
    <property type="molecule type" value="Genomic_DNA"/>
</dbReference>
<name>A0A314Z702_PRUYE</name>
<proteinExistence type="predicted"/>
<protein>
    <submittedName>
        <fullName evidence="1">Uncharacterized protein</fullName>
    </submittedName>
</protein>
<keyword evidence="2" id="KW-1185">Reference proteome</keyword>
<dbReference type="Proteomes" id="UP000250321">
    <property type="component" value="Unassembled WGS sequence"/>
</dbReference>
<gene>
    <name evidence="1" type="ORF">Pyn_01891</name>
</gene>
<comment type="caution">
    <text evidence="1">The sequence shown here is derived from an EMBL/GenBank/DDBJ whole genome shotgun (WGS) entry which is preliminary data.</text>
</comment>
<accession>A0A314Z702</accession>
<organism evidence="1 2">
    <name type="scientific">Prunus yedoensis var. nudiflora</name>
    <dbReference type="NCBI Taxonomy" id="2094558"/>
    <lineage>
        <taxon>Eukaryota</taxon>
        <taxon>Viridiplantae</taxon>
        <taxon>Streptophyta</taxon>
        <taxon>Embryophyta</taxon>
        <taxon>Tracheophyta</taxon>
        <taxon>Spermatophyta</taxon>
        <taxon>Magnoliopsida</taxon>
        <taxon>eudicotyledons</taxon>
        <taxon>Gunneridae</taxon>
        <taxon>Pentapetalae</taxon>
        <taxon>rosids</taxon>
        <taxon>fabids</taxon>
        <taxon>Rosales</taxon>
        <taxon>Rosaceae</taxon>
        <taxon>Amygdaloideae</taxon>
        <taxon>Amygdaleae</taxon>
        <taxon>Prunus</taxon>
    </lineage>
</organism>
<reference evidence="1 2" key="1">
    <citation type="submission" date="2018-02" db="EMBL/GenBank/DDBJ databases">
        <title>Draft genome of wild Prunus yedoensis var. nudiflora.</title>
        <authorList>
            <person name="Baek S."/>
            <person name="Kim J.-H."/>
            <person name="Choi K."/>
            <person name="Kim G.-B."/>
            <person name="Cho A."/>
            <person name="Jang H."/>
            <person name="Shin C.-H."/>
            <person name="Yu H.-J."/>
            <person name="Mun J.-H."/>
        </authorList>
    </citation>
    <scope>NUCLEOTIDE SEQUENCE [LARGE SCALE GENOMIC DNA]</scope>
    <source>
        <strain evidence="2">cv. Jeju island</strain>
        <tissue evidence="1">Leaf</tissue>
    </source>
</reference>
<sequence>MADHLIGMMGDWDGKIRRGIVVTLMLVSAIKPVLLLLHGISQPVEIPSGYSIKSSSSKHGARSHKLTVYSENSQSFKDGEGDKTDLDEEHKYKLVKACVKRWITILTLRGMTEKKEMQCLIQLIAHLCFMEMMLLFRRRKQSWQKDCFEEMALS</sequence>
<evidence type="ECO:0000313" key="2">
    <source>
        <dbReference type="Proteomes" id="UP000250321"/>
    </source>
</evidence>
<dbReference type="AlphaFoldDB" id="A0A314Z702"/>